<dbReference type="InterPro" id="IPR029044">
    <property type="entry name" value="Nucleotide-diphossugar_trans"/>
</dbReference>
<dbReference type="RefSeq" id="WP_215885457.1">
    <property type="nucleotide sequence ID" value="NZ_JAAXYO010000084.1"/>
</dbReference>
<feature type="domain" description="Glycosyltransferase 2-like" evidence="5">
    <location>
        <begin position="64"/>
        <end position="205"/>
    </location>
</feature>
<evidence type="ECO:0000256" key="1">
    <source>
        <dbReference type="ARBA" id="ARBA00006739"/>
    </source>
</evidence>
<dbReference type="Proteomes" id="UP001197378">
    <property type="component" value="Unassembled WGS sequence"/>
</dbReference>
<dbReference type="CDD" id="cd06423">
    <property type="entry name" value="CESA_like"/>
    <property type="match status" value="1"/>
</dbReference>
<comment type="caution">
    <text evidence="6">The sequence shown here is derived from an EMBL/GenBank/DDBJ whole genome shotgun (WGS) entry which is preliminary data.</text>
</comment>
<feature type="transmembrane region" description="Helical" evidence="4">
    <location>
        <begin position="344"/>
        <end position="365"/>
    </location>
</feature>
<comment type="similarity">
    <text evidence="1">Belongs to the glycosyltransferase 2 family.</text>
</comment>
<dbReference type="SUPFAM" id="SSF53448">
    <property type="entry name" value="Nucleotide-diphospho-sugar transferases"/>
    <property type="match status" value="1"/>
</dbReference>
<evidence type="ECO:0000256" key="2">
    <source>
        <dbReference type="ARBA" id="ARBA00022676"/>
    </source>
</evidence>
<keyword evidence="4" id="KW-0472">Membrane</keyword>
<protein>
    <submittedName>
        <fullName evidence="6">Glycosyltransferase family 2 protein</fullName>
    </submittedName>
</protein>
<evidence type="ECO:0000256" key="3">
    <source>
        <dbReference type="ARBA" id="ARBA00022679"/>
    </source>
</evidence>
<gene>
    <name evidence="6" type="ORF">HFQ13_06455</name>
</gene>
<proteinExistence type="inferred from homology"/>
<sequence length="484" mass="54852">MTLSVVQFLIDYQYVILAYFLALAVVYAVTLLYAFRELVKQKNARLAAADLENLLNTVNARPVSIVIPAFNEALTITQTILSTSKVIYPEFEVVIVNDGSTDNTMEILAALLDLVQITRPVQRRLTYKKINAIYASRSHQNVIVVDKENGGKADALNAGLDVSSYPLFCSIDADSLLEPTALMRMANRFLFDREIVALGGSVRILNGCTVKDGEVVRIKAPYRLIESIQIAEYLRGFLAGRVVWNRMKSLLIISGAFGIFRKDLLHAIGGYRQTVGEDMDLVIRLHRYCVRNKMRYHVAFDPEPVCWTQAPSDFRSLLTQRNRWQRGLISALWHSRGMMLNPRYGSVGLIAFPYFVVIEMIAPFVELTGYVSMVIFFILGMVSMPFFLLFLVLAIVWGGVLNMTAVIFDSLIVRRYENLRDILEIALTSALEFLGYRQVVDFERAVGSLLAWRKSWGHPRRSIMLQDDETQVKENPKRLGNTVK</sequence>
<dbReference type="InterPro" id="IPR001173">
    <property type="entry name" value="Glyco_trans_2-like"/>
</dbReference>
<dbReference type="PANTHER" id="PTHR43630">
    <property type="entry name" value="POLY-BETA-1,6-N-ACETYL-D-GLUCOSAMINE SYNTHASE"/>
    <property type="match status" value="1"/>
</dbReference>
<dbReference type="GO" id="GO:0016757">
    <property type="term" value="F:glycosyltransferase activity"/>
    <property type="evidence" value="ECO:0007669"/>
    <property type="project" value="UniProtKB-KW"/>
</dbReference>
<keyword evidence="3" id="KW-0808">Transferase</keyword>
<dbReference type="Gene3D" id="3.90.550.10">
    <property type="entry name" value="Spore Coat Polysaccharide Biosynthesis Protein SpsA, Chain A"/>
    <property type="match status" value="1"/>
</dbReference>
<evidence type="ECO:0000256" key="4">
    <source>
        <dbReference type="SAM" id="Phobius"/>
    </source>
</evidence>
<accession>A0AAE2YPG5</accession>
<feature type="transmembrane region" description="Helical" evidence="4">
    <location>
        <begin position="371"/>
        <end position="397"/>
    </location>
</feature>
<name>A0AAE2YPG5_9PROT</name>
<evidence type="ECO:0000313" key="6">
    <source>
        <dbReference type="EMBL" id="MBU2787846.1"/>
    </source>
</evidence>
<reference evidence="6" key="1">
    <citation type="journal article" date="2021" name="ISME J.">
        <title>Genomic evolution of the class Acidithiobacillia: deep-branching Proteobacteria living in extreme acidic conditions.</title>
        <authorList>
            <person name="Moya-Beltran A."/>
            <person name="Beard S."/>
            <person name="Rojas-Villalobos C."/>
            <person name="Issotta F."/>
            <person name="Gallardo Y."/>
            <person name="Ulloa R."/>
            <person name="Giaveno A."/>
            <person name="Degli Esposti M."/>
            <person name="Johnson D.B."/>
            <person name="Quatrini R."/>
        </authorList>
    </citation>
    <scope>NUCLEOTIDE SEQUENCE</scope>
    <source>
        <strain evidence="6">VAN18-1</strain>
    </source>
</reference>
<keyword evidence="2" id="KW-0328">Glycosyltransferase</keyword>
<keyword evidence="7" id="KW-1185">Reference proteome</keyword>
<keyword evidence="4" id="KW-1133">Transmembrane helix</keyword>
<evidence type="ECO:0000313" key="7">
    <source>
        <dbReference type="Proteomes" id="UP001197378"/>
    </source>
</evidence>
<keyword evidence="4" id="KW-0812">Transmembrane</keyword>
<organism evidence="6 7">
    <name type="scientific">Igneacidithiobacillus copahuensis</name>
    <dbReference type="NCBI Taxonomy" id="2724909"/>
    <lineage>
        <taxon>Bacteria</taxon>
        <taxon>Pseudomonadati</taxon>
        <taxon>Pseudomonadota</taxon>
        <taxon>Acidithiobacillia</taxon>
        <taxon>Acidithiobacillales</taxon>
        <taxon>Acidithiobacillaceae</taxon>
        <taxon>Igneacidithiobacillus</taxon>
    </lineage>
</organism>
<dbReference type="AlphaFoldDB" id="A0AAE2YPG5"/>
<feature type="transmembrane region" description="Helical" evidence="4">
    <location>
        <begin position="12"/>
        <end position="35"/>
    </location>
</feature>
<dbReference type="Pfam" id="PF00535">
    <property type="entry name" value="Glycos_transf_2"/>
    <property type="match status" value="1"/>
</dbReference>
<evidence type="ECO:0000259" key="5">
    <source>
        <dbReference type="Pfam" id="PF00535"/>
    </source>
</evidence>
<dbReference type="PANTHER" id="PTHR43630:SF1">
    <property type="entry name" value="POLY-BETA-1,6-N-ACETYL-D-GLUCOSAMINE SYNTHASE"/>
    <property type="match status" value="1"/>
</dbReference>
<dbReference type="EMBL" id="JAAXYO010000084">
    <property type="protein sequence ID" value="MBU2787846.1"/>
    <property type="molecule type" value="Genomic_DNA"/>
</dbReference>